<evidence type="ECO:0000256" key="2">
    <source>
        <dbReference type="ARBA" id="ARBA00022741"/>
    </source>
</evidence>
<protein>
    <recommendedName>
        <fullName evidence="9">Holliday junction branch migration complex subunit RuvB</fullName>
        <ecNumber evidence="9">3.6.4.-</ecNumber>
    </recommendedName>
</protein>
<dbReference type="EMBL" id="SGIT01000001">
    <property type="protein sequence ID" value="RZF61979.1"/>
    <property type="molecule type" value="Genomic_DNA"/>
</dbReference>
<keyword evidence="8 9" id="KW-0234">DNA repair</keyword>
<proteinExistence type="inferred from homology"/>
<dbReference type="SMART" id="SM00382">
    <property type="entry name" value="AAA"/>
    <property type="match status" value="1"/>
</dbReference>
<dbReference type="OrthoDB" id="9804478at2"/>
<dbReference type="GO" id="GO:0006310">
    <property type="term" value="P:DNA recombination"/>
    <property type="evidence" value="ECO:0007669"/>
    <property type="project" value="UniProtKB-UniRule"/>
</dbReference>
<dbReference type="InterPro" id="IPR036388">
    <property type="entry name" value="WH-like_DNA-bd_sf"/>
</dbReference>
<comment type="subcellular location">
    <subcellularLocation>
        <location evidence="9">Cytoplasm</location>
    </subcellularLocation>
</comment>
<evidence type="ECO:0000256" key="3">
    <source>
        <dbReference type="ARBA" id="ARBA00022763"/>
    </source>
</evidence>
<sequence length="340" mass="37912">MNEYLDPNPERLNPIDRDIERALRPQVFEDFTGQEKILENLSIFVRAAKLRSEALDHVLLHGPPGLGKTTLSHIIANEMGVNIKITSGPVLDKPGDLAGLLTNLEEGDVLFIDEIHRLSPLVEEYLYSAMEDFKIDIMLETGPNARSVQISLNPFTLIGATTRSGLLTAPLRARFGINSRLQYYDAKLLTTIVLRSAHILNTPITEEGAYEIARRSRGTPRIANALLRRTRDFAQIKGNGSVDRAIAQYALNALNVDENGLDEMDNRILTTIIDKFKGGPVGLKTIATAVGEDEGTIEEVYEPFLIQEGYLMRTSRGRECTELAFKHLGRNTFHRGNTLF</sequence>
<reference evidence="11 12" key="1">
    <citation type="submission" date="2019-02" db="EMBL/GenBank/DDBJ databases">
        <authorList>
            <person name="Li Y."/>
        </authorList>
    </citation>
    <scope>NUCLEOTIDE SEQUENCE [LARGE SCALE GENOMIC DNA]</scope>
    <source>
        <strain evidence="11 12">30C10-4-7</strain>
    </source>
</reference>
<comment type="caution">
    <text evidence="11">The sequence shown here is derived from an EMBL/GenBank/DDBJ whole genome shotgun (WGS) entry which is preliminary data.</text>
</comment>
<evidence type="ECO:0000256" key="6">
    <source>
        <dbReference type="ARBA" id="ARBA00023125"/>
    </source>
</evidence>
<feature type="binding site" evidence="9">
    <location>
        <position position="313"/>
    </location>
    <ligand>
        <name>DNA</name>
        <dbReference type="ChEBI" id="CHEBI:16991"/>
    </ligand>
</feature>
<dbReference type="SUPFAM" id="SSF52540">
    <property type="entry name" value="P-loop containing nucleoside triphosphate hydrolases"/>
    <property type="match status" value="1"/>
</dbReference>
<accession>A0A4Q6XYA2</accession>
<keyword evidence="5 9" id="KW-0067">ATP-binding</keyword>
<feature type="binding site" evidence="9">
    <location>
        <position position="221"/>
    </location>
    <ligand>
        <name>ATP</name>
        <dbReference type="ChEBI" id="CHEBI:30616"/>
    </ligand>
</feature>
<dbReference type="GO" id="GO:0009378">
    <property type="term" value="F:four-way junction helicase activity"/>
    <property type="evidence" value="ECO:0007669"/>
    <property type="project" value="InterPro"/>
</dbReference>
<dbReference type="Gene3D" id="1.10.8.60">
    <property type="match status" value="1"/>
</dbReference>
<dbReference type="Pfam" id="PF05491">
    <property type="entry name" value="WHD_RuvB"/>
    <property type="match status" value="1"/>
</dbReference>
<dbReference type="Pfam" id="PF17864">
    <property type="entry name" value="AAA_lid_4"/>
    <property type="match status" value="1"/>
</dbReference>
<comment type="caution">
    <text evidence="9">Lacks conserved residue(s) required for the propagation of feature annotation.</text>
</comment>
<dbReference type="RefSeq" id="WP_130140209.1">
    <property type="nucleotide sequence ID" value="NZ_SGIT01000001.1"/>
</dbReference>
<feature type="binding site" evidence="9">
    <location>
        <position position="184"/>
    </location>
    <ligand>
        <name>ATP</name>
        <dbReference type="ChEBI" id="CHEBI:30616"/>
    </ligand>
</feature>
<dbReference type="GO" id="GO:0005524">
    <property type="term" value="F:ATP binding"/>
    <property type="evidence" value="ECO:0007669"/>
    <property type="project" value="UniProtKB-UniRule"/>
</dbReference>
<dbReference type="GO" id="GO:0016887">
    <property type="term" value="F:ATP hydrolysis activity"/>
    <property type="evidence" value="ECO:0007669"/>
    <property type="project" value="RHEA"/>
</dbReference>
<keyword evidence="7 9" id="KW-0233">DNA recombination</keyword>
<feature type="domain" description="AAA+ ATPase" evidence="10">
    <location>
        <begin position="54"/>
        <end position="185"/>
    </location>
</feature>
<dbReference type="PANTHER" id="PTHR42848">
    <property type="match status" value="1"/>
</dbReference>
<dbReference type="InterPro" id="IPR027417">
    <property type="entry name" value="P-loop_NTPase"/>
</dbReference>
<evidence type="ECO:0000256" key="9">
    <source>
        <dbReference type="HAMAP-Rule" id="MF_00016"/>
    </source>
</evidence>
<feature type="region of interest" description="Small ATPAse domain (RuvB-S)" evidence="9">
    <location>
        <begin position="185"/>
        <end position="255"/>
    </location>
</feature>
<feature type="binding site" evidence="9">
    <location>
        <position position="68"/>
    </location>
    <ligand>
        <name>ATP</name>
        <dbReference type="ChEBI" id="CHEBI:30616"/>
    </ligand>
</feature>
<evidence type="ECO:0000313" key="12">
    <source>
        <dbReference type="Proteomes" id="UP000292855"/>
    </source>
</evidence>
<dbReference type="InterPro" id="IPR041445">
    <property type="entry name" value="AAA_lid_4"/>
</dbReference>
<evidence type="ECO:0000256" key="7">
    <source>
        <dbReference type="ARBA" id="ARBA00023172"/>
    </source>
</evidence>
<dbReference type="GO" id="GO:0048476">
    <property type="term" value="C:Holliday junction resolvase complex"/>
    <property type="evidence" value="ECO:0007669"/>
    <property type="project" value="UniProtKB-UniRule"/>
</dbReference>
<dbReference type="AlphaFoldDB" id="A0A4Q6XYA2"/>
<dbReference type="Proteomes" id="UP000292855">
    <property type="component" value="Unassembled WGS sequence"/>
</dbReference>
<dbReference type="InterPro" id="IPR036390">
    <property type="entry name" value="WH_DNA-bd_sf"/>
</dbReference>
<dbReference type="InterPro" id="IPR008823">
    <property type="entry name" value="RuvB_wg_C"/>
</dbReference>
<dbReference type="Gene3D" id="3.40.50.300">
    <property type="entry name" value="P-loop containing nucleotide triphosphate hydrolases"/>
    <property type="match status" value="1"/>
</dbReference>
<dbReference type="SUPFAM" id="SSF46785">
    <property type="entry name" value="Winged helix' DNA-binding domain"/>
    <property type="match status" value="1"/>
</dbReference>
<keyword evidence="11" id="KW-0347">Helicase</keyword>
<feature type="binding site" evidence="9">
    <location>
        <position position="318"/>
    </location>
    <ligand>
        <name>DNA</name>
        <dbReference type="ChEBI" id="CHEBI:16991"/>
    </ligand>
</feature>
<dbReference type="GO" id="GO:0006281">
    <property type="term" value="P:DNA repair"/>
    <property type="evidence" value="ECO:0007669"/>
    <property type="project" value="UniProtKB-UniRule"/>
</dbReference>
<dbReference type="Gene3D" id="1.10.10.10">
    <property type="entry name" value="Winged helix-like DNA-binding domain superfamily/Winged helix DNA-binding domain"/>
    <property type="match status" value="1"/>
</dbReference>
<dbReference type="InterPro" id="IPR004605">
    <property type="entry name" value="DNA_helicase_Holl-junc_RuvB"/>
</dbReference>
<dbReference type="NCBIfam" id="NF000868">
    <property type="entry name" value="PRK00080.1"/>
    <property type="match status" value="1"/>
</dbReference>
<dbReference type="Pfam" id="PF05496">
    <property type="entry name" value="RuvB_N"/>
    <property type="match status" value="1"/>
</dbReference>
<comment type="domain">
    <text evidence="9">Has 3 domains, the large (RuvB-L) and small ATPase (RuvB-S) domains and the C-terminal head (RuvB-H) domain. The head domain binds DNA, while the ATPase domains jointly bind ATP, ADP or are empty depending on the state of the subunit in the translocation cycle. During a single DNA translocation step the structure of each domain remains the same, but their relative positions change.</text>
</comment>
<comment type="catalytic activity">
    <reaction evidence="9">
        <text>ATP + H2O = ADP + phosphate + H(+)</text>
        <dbReference type="Rhea" id="RHEA:13065"/>
        <dbReference type="ChEBI" id="CHEBI:15377"/>
        <dbReference type="ChEBI" id="CHEBI:15378"/>
        <dbReference type="ChEBI" id="CHEBI:30616"/>
        <dbReference type="ChEBI" id="CHEBI:43474"/>
        <dbReference type="ChEBI" id="CHEBI:456216"/>
    </reaction>
</comment>
<feature type="binding site" evidence="9">
    <location>
        <position position="69"/>
    </location>
    <ligand>
        <name>Mg(2+)</name>
        <dbReference type="ChEBI" id="CHEBI:18420"/>
    </ligand>
</feature>
<feature type="binding site" evidence="9">
    <location>
        <position position="70"/>
    </location>
    <ligand>
        <name>ATP</name>
        <dbReference type="ChEBI" id="CHEBI:30616"/>
    </ligand>
</feature>
<evidence type="ECO:0000313" key="11">
    <source>
        <dbReference type="EMBL" id="RZF61979.1"/>
    </source>
</evidence>
<dbReference type="GO" id="GO:0000400">
    <property type="term" value="F:four-way junction DNA binding"/>
    <property type="evidence" value="ECO:0007669"/>
    <property type="project" value="UniProtKB-UniRule"/>
</dbReference>
<dbReference type="HAMAP" id="MF_00016">
    <property type="entry name" value="DNA_HJ_migration_RuvB"/>
    <property type="match status" value="1"/>
</dbReference>
<comment type="subunit">
    <text evidence="9">Homohexamer. Forms an RuvA(8)-RuvB(12)-Holliday junction (HJ) complex. HJ DNA is sandwiched between 2 RuvA tetramers; dsDNA enters through RuvA and exits via RuvB. An RuvB hexamer assembles on each DNA strand where it exits the tetramer. Each RuvB hexamer is contacted by two RuvA subunits (via domain III) on 2 adjacent RuvB subunits; this complex drives branch migration. In the full resolvosome a probable DNA-RuvA(4)-RuvB(12)-RuvC(2) complex forms which resolves the HJ.</text>
</comment>
<feature type="binding site" evidence="9">
    <location>
        <position position="65"/>
    </location>
    <ligand>
        <name>ATP</name>
        <dbReference type="ChEBI" id="CHEBI:30616"/>
    </ligand>
</feature>
<dbReference type="PANTHER" id="PTHR42848:SF1">
    <property type="entry name" value="HOLLIDAY JUNCTION BRANCH MIGRATION COMPLEX SUBUNIT RUVB"/>
    <property type="match status" value="1"/>
</dbReference>
<name>A0A4Q6XYA2_9SPHI</name>
<evidence type="ECO:0000256" key="4">
    <source>
        <dbReference type="ARBA" id="ARBA00022801"/>
    </source>
</evidence>
<keyword evidence="1 9" id="KW-0963">Cytoplasm</keyword>
<evidence type="ECO:0000256" key="5">
    <source>
        <dbReference type="ARBA" id="ARBA00022840"/>
    </source>
</evidence>
<feature type="binding site" evidence="9">
    <location>
        <position position="174"/>
    </location>
    <ligand>
        <name>ATP</name>
        <dbReference type="ChEBI" id="CHEBI:30616"/>
    </ligand>
</feature>
<evidence type="ECO:0000256" key="8">
    <source>
        <dbReference type="ARBA" id="ARBA00023204"/>
    </source>
</evidence>
<gene>
    <name evidence="9 11" type="primary">ruvB</name>
    <name evidence="11" type="ORF">EWE74_03950</name>
</gene>
<dbReference type="InterPro" id="IPR008824">
    <property type="entry name" value="RuvB-like_N"/>
</dbReference>
<dbReference type="CDD" id="cd00009">
    <property type="entry name" value="AAA"/>
    <property type="match status" value="1"/>
</dbReference>
<comment type="similarity">
    <text evidence="9">Belongs to the RuvB family.</text>
</comment>
<feature type="region of interest" description="Head domain (RuvB-H)" evidence="9">
    <location>
        <begin position="258"/>
        <end position="340"/>
    </location>
</feature>
<keyword evidence="3 9" id="KW-0227">DNA damage</keyword>
<keyword evidence="2 9" id="KW-0547">Nucleotide-binding</keyword>
<feature type="binding site" evidence="9">
    <location>
        <position position="24"/>
    </location>
    <ligand>
        <name>ATP</name>
        <dbReference type="ChEBI" id="CHEBI:30616"/>
    </ligand>
</feature>
<dbReference type="EC" id="3.6.4.-" evidence="9"/>
<feature type="binding site" evidence="9">
    <location>
        <begin position="131"/>
        <end position="133"/>
    </location>
    <ligand>
        <name>ATP</name>
        <dbReference type="ChEBI" id="CHEBI:30616"/>
    </ligand>
</feature>
<dbReference type="NCBIfam" id="TIGR00635">
    <property type="entry name" value="ruvB"/>
    <property type="match status" value="1"/>
</dbReference>
<evidence type="ECO:0000256" key="1">
    <source>
        <dbReference type="ARBA" id="ARBA00022490"/>
    </source>
</evidence>
<keyword evidence="4 9" id="KW-0378">Hydrolase</keyword>
<comment type="function">
    <text evidence="9">The RuvA-RuvB-RuvC complex processes Holliday junction (HJ) DNA during genetic recombination and DNA repair, while the RuvA-RuvB complex plays an important role in the rescue of blocked DNA replication forks via replication fork reversal (RFR). RuvA specifically binds to HJ cruciform DNA, conferring on it an open structure. The RuvB hexamer acts as an ATP-dependent pump, pulling dsDNA into and through the RuvAB complex. RuvB forms 2 homohexamers on either side of HJ DNA bound by 1 or 2 RuvA tetramers; 4 subunits per hexamer contact DNA at a time. Coordinated motions by a converter formed by DNA-disengaged RuvB subunits stimulates ATP hydrolysis and nucleotide exchange. Immobilization of the converter enables RuvB to convert the ATP-contained energy into a lever motion, pulling 2 nucleotides of DNA out of the RuvA tetramer per ATP hydrolyzed, thus driving DNA branch migration. The RuvB motors rotate together with the DNA substrate, which together with the progressing nucleotide cycle form the mechanistic basis for DNA recombination by continuous HJ branch migration. Branch migration allows RuvC to scan DNA until it finds its consensus sequence, where it cleaves and resolves cruciform DNA.</text>
</comment>
<dbReference type="InterPro" id="IPR003593">
    <property type="entry name" value="AAA+_ATPase"/>
</dbReference>
<organism evidence="11 12">
    <name type="scientific">Sphingobacterium corticibacterium</name>
    <dbReference type="NCBI Taxonomy" id="2484746"/>
    <lineage>
        <taxon>Bacteria</taxon>
        <taxon>Pseudomonadati</taxon>
        <taxon>Bacteroidota</taxon>
        <taxon>Sphingobacteriia</taxon>
        <taxon>Sphingobacteriales</taxon>
        <taxon>Sphingobacteriaceae</taxon>
        <taxon>Sphingobacterium</taxon>
    </lineage>
</organism>
<feature type="binding site" evidence="9">
    <location>
        <position position="69"/>
    </location>
    <ligand>
        <name>ATP</name>
        <dbReference type="ChEBI" id="CHEBI:30616"/>
    </ligand>
</feature>
<evidence type="ECO:0000259" key="10">
    <source>
        <dbReference type="SMART" id="SM00382"/>
    </source>
</evidence>
<keyword evidence="6 9" id="KW-0238">DNA-binding</keyword>
<dbReference type="GO" id="GO:0005737">
    <property type="term" value="C:cytoplasm"/>
    <property type="evidence" value="ECO:0007669"/>
    <property type="project" value="UniProtKB-SubCell"/>
</dbReference>
<keyword evidence="12" id="KW-1185">Reference proteome</keyword>
<feature type="binding site" evidence="9">
    <location>
        <position position="23"/>
    </location>
    <ligand>
        <name>ATP</name>
        <dbReference type="ChEBI" id="CHEBI:30616"/>
    </ligand>
</feature>